<sequence>MSTLSSSHCSASYSSTSNARRQRSTKLSSIPKRFVPVKSARNSYQNVVLLQDGAVSSTMAPIENDSTLKKLKDGLLSATSSEECEDVVGFDSNDKNSTVSITVVGASGDLAKKKIFPALFALFYEDCLPEHFTVFGYARSKMTDADLRNMVSKTLTCRIDKR</sequence>
<evidence type="ECO:0000256" key="1">
    <source>
        <dbReference type="ARBA" id="ARBA00022526"/>
    </source>
</evidence>
<dbReference type="InterPro" id="IPR036291">
    <property type="entry name" value="NAD(P)-bd_dom_sf"/>
</dbReference>
<evidence type="ECO:0000313" key="6">
    <source>
        <dbReference type="EMBL" id="RVW84095.1"/>
    </source>
</evidence>
<dbReference type="GO" id="GO:0050661">
    <property type="term" value="F:NADP binding"/>
    <property type="evidence" value="ECO:0007669"/>
    <property type="project" value="InterPro"/>
</dbReference>
<feature type="region of interest" description="Disordered" evidence="4">
    <location>
        <begin position="1"/>
        <end position="26"/>
    </location>
</feature>
<dbReference type="InterPro" id="IPR001282">
    <property type="entry name" value="G6P_DH"/>
</dbReference>
<dbReference type="GO" id="GO:0016614">
    <property type="term" value="F:oxidoreductase activity, acting on CH-OH group of donors"/>
    <property type="evidence" value="ECO:0007669"/>
    <property type="project" value="InterPro"/>
</dbReference>
<feature type="domain" description="Glucose-6-phosphate dehydrogenase NAD-binding" evidence="5">
    <location>
        <begin position="103"/>
        <end position="157"/>
    </location>
</feature>
<dbReference type="InterPro" id="IPR022674">
    <property type="entry name" value="G6P_DH_NAD-bd"/>
</dbReference>
<keyword evidence="3" id="KW-0119">Carbohydrate metabolism</keyword>
<keyword evidence="1" id="KW-0313">Glucose metabolism</keyword>
<evidence type="ECO:0000256" key="3">
    <source>
        <dbReference type="ARBA" id="ARBA00023277"/>
    </source>
</evidence>
<accession>A0A438HHZ1</accession>
<dbReference type="SUPFAM" id="SSF51735">
    <property type="entry name" value="NAD(P)-binding Rossmann-fold domains"/>
    <property type="match status" value="1"/>
</dbReference>
<keyword evidence="2" id="KW-0521">NADP</keyword>
<evidence type="ECO:0000256" key="2">
    <source>
        <dbReference type="ARBA" id="ARBA00022857"/>
    </source>
</evidence>
<feature type="compositionally biased region" description="Low complexity" evidence="4">
    <location>
        <begin position="1"/>
        <end position="17"/>
    </location>
</feature>
<evidence type="ECO:0000259" key="5">
    <source>
        <dbReference type="Pfam" id="PF00479"/>
    </source>
</evidence>
<evidence type="ECO:0000313" key="7">
    <source>
        <dbReference type="Proteomes" id="UP000288805"/>
    </source>
</evidence>
<dbReference type="Proteomes" id="UP000288805">
    <property type="component" value="Unassembled WGS sequence"/>
</dbReference>
<dbReference type="PANTHER" id="PTHR23429">
    <property type="entry name" value="GLUCOSE-6-PHOSPHATE 1-DEHYDROGENASE G6PD"/>
    <property type="match status" value="1"/>
</dbReference>
<dbReference type="AlphaFoldDB" id="A0A438HHZ1"/>
<organism evidence="6 7">
    <name type="scientific">Vitis vinifera</name>
    <name type="common">Grape</name>
    <dbReference type="NCBI Taxonomy" id="29760"/>
    <lineage>
        <taxon>Eukaryota</taxon>
        <taxon>Viridiplantae</taxon>
        <taxon>Streptophyta</taxon>
        <taxon>Embryophyta</taxon>
        <taxon>Tracheophyta</taxon>
        <taxon>Spermatophyta</taxon>
        <taxon>Magnoliopsida</taxon>
        <taxon>eudicotyledons</taxon>
        <taxon>Gunneridae</taxon>
        <taxon>Pentapetalae</taxon>
        <taxon>rosids</taxon>
        <taxon>Vitales</taxon>
        <taxon>Vitaceae</taxon>
        <taxon>Viteae</taxon>
        <taxon>Vitis</taxon>
    </lineage>
</organism>
<name>A0A438HHZ1_VITVI</name>
<dbReference type="PANTHER" id="PTHR23429:SF11">
    <property type="entry name" value="GLUCOSE-6-PHOSPHATE 1-DEHYDROGENASE 2, CHLOROPLASTIC"/>
    <property type="match status" value="1"/>
</dbReference>
<proteinExistence type="predicted"/>
<dbReference type="Gene3D" id="3.40.50.720">
    <property type="entry name" value="NAD(P)-binding Rossmann-like Domain"/>
    <property type="match status" value="1"/>
</dbReference>
<comment type="caution">
    <text evidence="6">The sequence shown here is derived from an EMBL/GenBank/DDBJ whole genome shotgun (WGS) entry which is preliminary data.</text>
</comment>
<dbReference type="EMBL" id="QGNW01000220">
    <property type="protein sequence ID" value="RVW84095.1"/>
    <property type="molecule type" value="Genomic_DNA"/>
</dbReference>
<dbReference type="GO" id="GO:0006006">
    <property type="term" value="P:glucose metabolic process"/>
    <property type="evidence" value="ECO:0007669"/>
    <property type="project" value="UniProtKB-KW"/>
</dbReference>
<reference evidence="6 7" key="1">
    <citation type="journal article" date="2018" name="PLoS Genet.">
        <title>Population sequencing reveals clonal diversity and ancestral inbreeding in the grapevine cultivar Chardonnay.</title>
        <authorList>
            <person name="Roach M.J."/>
            <person name="Johnson D.L."/>
            <person name="Bohlmann J."/>
            <person name="van Vuuren H.J."/>
            <person name="Jones S.J."/>
            <person name="Pretorius I.S."/>
            <person name="Schmidt S.A."/>
            <person name="Borneman A.R."/>
        </authorList>
    </citation>
    <scope>NUCLEOTIDE SEQUENCE [LARGE SCALE GENOMIC DNA]</scope>
    <source>
        <strain evidence="7">cv. Chardonnay</strain>
        <tissue evidence="6">Leaf</tissue>
    </source>
</reference>
<evidence type="ECO:0000256" key="4">
    <source>
        <dbReference type="SAM" id="MobiDB-lite"/>
    </source>
</evidence>
<gene>
    <name evidence="6" type="primary">G6PDC_2</name>
    <name evidence="6" type="ORF">CK203_040588</name>
</gene>
<dbReference type="Pfam" id="PF00479">
    <property type="entry name" value="G6PD_N"/>
    <property type="match status" value="1"/>
</dbReference>
<protein>
    <submittedName>
        <fullName evidence="6">Glucose-6-phosphate 1-dehydrogenase, chloroplastic</fullName>
    </submittedName>
</protein>